<feature type="region of interest" description="Disordered" evidence="1">
    <location>
        <begin position="15"/>
        <end position="53"/>
    </location>
</feature>
<feature type="non-terminal residue" evidence="2">
    <location>
        <position position="91"/>
    </location>
</feature>
<reference evidence="2" key="1">
    <citation type="submission" date="2022-03" db="EMBL/GenBank/DDBJ databases">
        <authorList>
            <person name="Martin H S."/>
        </authorList>
    </citation>
    <scope>NUCLEOTIDE SEQUENCE</scope>
</reference>
<evidence type="ECO:0000313" key="2">
    <source>
        <dbReference type="EMBL" id="CAH2040468.1"/>
    </source>
</evidence>
<name>A0ABN8HSI6_9NEOP</name>
<dbReference type="EMBL" id="OW152824">
    <property type="protein sequence ID" value="CAH2040468.1"/>
    <property type="molecule type" value="Genomic_DNA"/>
</dbReference>
<evidence type="ECO:0000313" key="3">
    <source>
        <dbReference type="Proteomes" id="UP000837857"/>
    </source>
</evidence>
<gene>
    <name evidence="2" type="ORF">IPOD504_LOCUS2589</name>
</gene>
<evidence type="ECO:0000256" key="1">
    <source>
        <dbReference type="SAM" id="MobiDB-lite"/>
    </source>
</evidence>
<proteinExistence type="predicted"/>
<feature type="compositionally biased region" description="Basic residues" evidence="1">
    <location>
        <begin position="23"/>
        <end position="49"/>
    </location>
</feature>
<organism evidence="2 3">
    <name type="scientific">Iphiclides podalirius</name>
    <name type="common">scarce swallowtail</name>
    <dbReference type="NCBI Taxonomy" id="110791"/>
    <lineage>
        <taxon>Eukaryota</taxon>
        <taxon>Metazoa</taxon>
        <taxon>Ecdysozoa</taxon>
        <taxon>Arthropoda</taxon>
        <taxon>Hexapoda</taxon>
        <taxon>Insecta</taxon>
        <taxon>Pterygota</taxon>
        <taxon>Neoptera</taxon>
        <taxon>Endopterygota</taxon>
        <taxon>Lepidoptera</taxon>
        <taxon>Glossata</taxon>
        <taxon>Ditrysia</taxon>
        <taxon>Papilionoidea</taxon>
        <taxon>Papilionidae</taxon>
        <taxon>Papilioninae</taxon>
        <taxon>Iphiclides</taxon>
    </lineage>
</organism>
<protein>
    <submittedName>
        <fullName evidence="2">Uncharacterized protein</fullName>
    </submittedName>
</protein>
<dbReference type="Proteomes" id="UP000837857">
    <property type="component" value="Chromosome 12"/>
</dbReference>
<sequence length="91" mass="9884">MKISVRRIGAAGGFARAGGRGRAGNRCRHGIAPRRPNGRRTDARRRRAGAHAPADAHCLLRAGTADRWPMDLLEDGREDYASPSVRILNVS</sequence>
<keyword evidence="3" id="KW-1185">Reference proteome</keyword>
<accession>A0ABN8HSI6</accession>